<protein>
    <submittedName>
        <fullName evidence="1">Alpha/beta hydrolase</fullName>
    </submittedName>
</protein>
<proteinExistence type="predicted"/>
<dbReference type="InterPro" id="IPR029058">
    <property type="entry name" value="AB_hydrolase_fold"/>
</dbReference>
<dbReference type="EMBL" id="CP113524">
    <property type="protein sequence ID" value="WAJ22818.1"/>
    <property type="molecule type" value="Genomic_DNA"/>
</dbReference>
<sequence>MIFKEFGTISAPTIVLLHEGGLSWWSLMETIELLKKDYHIVAPIIDGHGEDAQTTFLSIQDSARKLIQYIDENNNGSVFAMGGSTLGAQIVVEALSQRTDIARYAIIESPWVIPSKSLTFLTVLAGRLAYRLYHWKWFARIRARELSIKKQHFIEYFSDTSSMTKDSLINIAVNHSSYAVSDSLKNTRANVMIIIGSREIKRMDPSIHKLIDMIPETKVFIVPGMKPGEFSMIHSTEYYYLLKRITG</sequence>
<name>A0ABY7AAP2_9FIRM</name>
<dbReference type="RefSeq" id="WP_024838411.1">
    <property type="nucleotide sequence ID" value="NZ_CP113524.1"/>
</dbReference>
<dbReference type="SUPFAM" id="SSF53474">
    <property type="entry name" value="alpha/beta-Hydrolases"/>
    <property type="match status" value="1"/>
</dbReference>
<evidence type="ECO:0000313" key="1">
    <source>
        <dbReference type="EMBL" id="WAJ22818.1"/>
    </source>
</evidence>
<dbReference type="GO" id="GO:0016787">
    <property type="term" value="F:hydrolase activity"/>
    <property type="evidence" value="ECO:0007669"/>
    <property type="project" value="UniProtKB-KW"/>
</dbReference>
<organism evidence="1 2">
    <name type="scientific">Lacrimispora xylanolytica</name>
    <dbReference type="NCBI Taxonomy" id="29375"/>
    <lineage>
        <taxon>Bacteria</taxon>
        <taxon>Bacillati</taxon>
        <taxon>Bacillota</taxon>
        <taxon>Clostridia</taxon>
        <taxon>Lachnospirales</taxon>
        <taxon>Lachnospiraceae</taxon>
        <taxon>Lacrimispora</taxon>
    </lineage>
</organism>
<keyword evidence="2" id="KW-1185">Reference proteome</keyword>
<accession>A0ABY7AAP2</accession>
<dbReference type="Proteomes" id="UP001163115">
    <property type="component" value="Chromosome"/>
</dbReference>
<gene>
    <name evidence="1" type="ORF">OW255_14740</name>
</gene>
<evidence type="ECO:0000313" key="2">
    <source>
        <dbReference type="Proteomes" id="UP001163115"/>
    </source>
</evidence>
<reference evidence="1" key="1">
    <citation type="submission" date="2022-11" db="EMBL/GenBank/DDBJ databases">
        <title>Lacrimispora xylanolytica sy1, complete genome.</title>
        <authorList>
            <person name="Choi S."/>
        </authorList>
    </citation>
    <scope>NUCLEOTIDE SEQUENCE</scope>
    <source>
        <strain evidence="1">Sy1</strain>
    </source>
</reference>
<keyword evidence="1" id="KW-0378">Hydrolase</keyword>
<dbReference type="Gene3D" id="3.40.50.1820">
    <property type="entry name" value="alpha/beta hydrolase"/>
    <property type="match status" value="1"/>
</dbReference>